<dbReference type="GO" id="GO:0015074">
    <property type="term" value="P:DNA integration"/>
    <property type="evidence" value="ECO:0007669"/>
    <property type="project" value="InterPro"/>
</dbReference>
<dbReference type="PANTHER" id="PTHR23022">
    <property type="entry name" value="TRANSPOSABLE ELEMENT-RELATED"/>
    <property type="match status" value="1"/>
</dbReference>
<evidence type="ECO:0000313" key="3">
    <source>
        <dbReference type="Proteomes" id="UP000620104"/>
    </source>
</evidence>
<protein>
    <recommendedName>
        <fullName evidence="1">Transposase Tc1-like domain-containing protein</fullName>
    </recommendedName>
</protein>
<dbReference type="OrthoDB" id="2417635at2759"/>
<evidence type="ECO:0000259" key="1">
    <source>
        <dbReference type="Pfam" id="PF01498"/>
    </source>
</evidence>
<name>A0A8H3YF19_9TREE</name>
<gene>
    <name evidence="2" type="ORF">NliqN6_2214</name>
</gene>
<dbReference type="PANTHER" id="PTHR23022:SF119">
    <property type="entry name" value="TC1-LIKE TRANSPOSASE DDE DOMAIN-CONTAINING PROTEIN"/>
    <property type="match status" value="1"/>
</dbReference>
<dbReference type="InterPro" id="IPR002492">
    <property type="entry name" value="Transposase_Tc1-like"/>
</dbReference>
<organism evidence="2 3">
    <name type="scientific">Naganishia liquefaciens</name>
    <dbReference type="NCBI Taxonomy" id="104408"/>
    <lineage>
        <taxon>Eukaryota</taxon>
        <taxon>Fungi</taxon>
        <taxon>Dikarya</taxon>
        <taxon>Basidiomycota</taxon>
        <taxon>Agaricomycotina</taxon>
        <taxon>Tremellomycetes</taxon>
        <taxon>Filobasidiales</taxon>
        <taxon>Filobasidiaceae</taxon>
        <taxon>Naganishia</taxon>
    </lineage>
</organism>
<dbReference type="GO" id="GO:0003677">
    <property type="term" value="F:DNA binding"/>
    <property type="evidence" value="ECO:0007669"/>
    <property type="project" value="InterPro"/>
</dbReference>
<proteinExistence type="predicted"/>
<keyword evidence="3" id="KW-1185">Reference proteome</keyword>
<sequence>MPHKNPMISSTKKGEMYDKYKHGMSMSALAKEYKRSKSTIQGIIEHRERTGTVKPSWNSGNVHILSPQDEERLIRQVRKNPKQTSAQLSSIEKVSPSTIERILKSHGYIRATCRRKPILEALNVAQRLEWASANVNQDWRRVIFTGEAAFEVGDDHSNEMCWRLPHEQNCENCLSVRKKKGKIIHVWGAILHGHKLPLVKYDLTPAHQKNKVRTAAQTITAQVYLDQIIEGPLVSAVGWALYQGLEPLVLEDGADPDRIAGFAEVRRDLGIINLKHPGSSPDLNAIENCWAYVKNRIRRLPSKPSNENELWKAIREHWVAMPQDVIDGWIDEFEERRLEVVAAKGLHTKW</sequence>
<dbReference type="InterPro" id="IPR009057">
    <property type="entry name" value="Homeodomain-like_sf"/>
</dbReference>
<dbReference type="InterPro" id="IPR036388">
    <property type="entry name" value="WH-like_DNA-bd_sf"/>
</dbReference>
<evidence type="ECO:0000313" key="2">
    <source>
        <dbReference type="EMBL" id="GHJ85812.1"/>
    </source>
</evidence>
<feature type="domain" description="Transposase Tc1-like" evidence="1">
    <location>
        <begin position="71"/>
        <end position="136"/>
    </location>
</feature>
<accession>A0A8H3YF19</accession>
<dbReference type="Proteomes" id="UP000620104">
    <property type="component" value="Unassembled WGS sequence"/>
</dbReference>
<dbReference type="AlphaFoldDB" id="A0A8H3YF19"/>
<dbReference type="Gene3D" id="3.30.420.10">
    <property type="entry name" value="Ribonuclease H-like superfamily/Ribonuclease H"/>
    <property type="match status" value="1"/>
</dbReference>
<dbReference type="Pfam" id="PF01498">
    <property type="entry name" value="HTH_Tnp_Tc3_2"/>
    <property type="match status" value="1"/>
</dbReference>
<dbReference type="InterPro" id="IPR036397">
    <property type="entry name" value="RNaseH_sf"/>
</dbReference>
<comment type="caution">
    <text evidence="2">The sequence shown here is derived from an EMBL/GenBank/DDBJ whole genome shotgun (WGS) entry which is preliminary data.</text>
</comment>
<dbReference type="GO" id="GO:0006313">
    <property type="term" value="P:DNA transposition"/>
    <property type="evidence" value="ECO:0007669"/>
    <property type="project" value="InterPro"/>
</dbReference>
<dbReference type="InterPro" id="IPR052338">
    <property type="entry name" value="Transposase_5"/>
</dbReference>
<dbReference type="Gene3D" id="1.10.10.10">
    <property type="entry name" value="Winged helix-like DNA-binding domain superfamily/Winged helix DNA-binding domain"/>
    <property type="match status" value="1"/>
</dbReference>
<reference evidence="2" key="1">
    <citation type="submission" date="2020-07" db="EMBL/GenBank/DDBJ databases">
        <title>Draft Genome Sequence of a Deep-Sea Yeast, Naganishia (Cryptococcus) liquefaciens strain N6.</title>
        <authorList>
            <person name="Han Y.W."/>
            <person name="Kajitani R."/>
            <person name="Morimoto H."/>
            <person name="Parhat M."/>
            <person name="Tsubouchi H."/>
            <person name="Bakenova O."/>
            <person name="Ogata M."/>
            <person name="Argunhan B."/>
            <person name="Aoki R."/>
            <person name="Kajiwara S."/>
            <person name="Itoh T."/>
            <person name="Iwasaki H."/>
        </authorList>
    </citation>
    <scope>NUCLEOTIDE SEQUENCE</scope>
    <source>
        <strain evidence="2">N6</strain>
    </source>
</reference>
<dbReference type="EMBL" id="BLZA01000013">
    <property type="protein sequence ID" value="GHJ85812.1"/>
    <property type="molecule type" value="Genomic_DNA"/>
</dbReference>
<dbReference type="SUPFAM" id="SSF46689">
    <property type="entry name" value="Homeodomain-like"/>
    <property type="match status" value="1"/>
</dbReference>